<dbReference type="Pfam" id="PF09445">
    <property type="entry name" value="Methyltransf_15"/>
    <property type="match status" value="1"/>
</dbReference>
<dbReference type="AlphaFoldDB" id="A0A9Q8PJH0"/>
<evidence type="ECO:0000256" key="4">
    <source>
        <dbReference type="ARBA" id="ARBA00048740"/>
    </source>
</evidence>
<dbReference type="GO" id="GO:0005634">
    <property type="term" value="C:nucleus"/>
    <property type="evidence" value="ECO:0007669"/>
    <property type="project" value="TreeGrafter"/>
</dbReference>
<dbReference type="Gene3D" id="3.40.50.150">
    <property type="entry name" value="Vaccinia Virus protein VP39"/>
    <property type="match status" value="1"/>
</dbReference>
<reference evidence="8" key="1">
    <citation type="submission" date="2021-12" db="EMBL/GenBank/DDBJ databases">
        <authorList>
            <person name="Zaccaron A."/>
            <person name="Stergiopoulos I."/>
        </authorList>
    </citation>
    <scope>NUCLEOTIDE SEQUENCE</scope>
    <source>
        <strain evidence="8">Race5_Kim</strain>
    </source>
</reference>
<sequence length="239" mass="26971">MAAADQAPEGVHYYETAEDVPQELVKYWHQRQKIFSKYDEGVWLTDDAWFGVTPEPIAKKIAEQVATAPASKTMLIDAFAGVGGNVIAFALSGRWKQIFAVEKDAKTLACAKHNAKIYGVDKKIFWIHGDIFDQLNGRFKTTGKNAVIFGSPPWGGPSYTDWDVFDLSYMEPYSLERLHDAVSARSKDFVLYLPRTSDVRQIAKYAGRDEKLKVIHYCMHGSSKALCVYYGTFEFDETT</sequence>
<dbReference type="RefSeq" id="XP_047767938.1">
    <property type="nucleotide sequence ID" value="XM_047912166.1"/>
</dbReference>
<gene>
    <name evidence="8" type="ORF">CLAFUR5_13018</name>
</gene>
<name>A0A9Q8PJH0_PASFU</name>
<comment type="similarity">
    <text evidence="2">Belongs to the methyltransferase superfamily. Trimethylguanosine synthase family.</text>
</comment>
<protein>
    <recommendedName>
        <fullName evidence="1">Trimethylguanosine synthase</fullName>
    </recommendedName>
    <alternativeName>
        <fullName evidence="7">Cap-specific guanine-N(2) methyltransferase</fullName>
    </alternativeName>
</protein>
<dbReference type="KEGG" id="ffu:CLAFUR5_13018"/>
<dbReference type="EMBL" id="CP090173">
    <property type="protein sequence ID" value="UJO23572.1"/>
    <property type="molecule type" value="Genomic_DNA"/>
</dbReference>
<evidence type="ECO:0000256" key="5">
    <source>
        <dbReference type="ARBA" id="ARBA00048763"/>
    </source>
</evidence>
<dbReference type="InterPro" id="IPR029063">
    <property type="entry name" value="SAM-dependent_MTases_sf"/>
</dbReference>
<evidence type="ECO:0000313" key="9">
    <source>
        <dbReference type="Proteomes" id="UP000756132"/>
    </source>
</evidence>
<comment type="catalytic activity">
    <reaction evidence="3">
        <text>a 5'-end (N(2),N(7)-dimethyl 5'-triphosphoguanosine)-ribonucleoside in snoRNA + S-adenosyl-L-methionine = a 5'-end (N(2),N(2),N(7)-trimethyl 5'-triphosphoguanosine)-ribonucleoside in snoRNA + S-adenosyl-L-homocysteine + H(+)</text>
        <dbReference type="Rhea" id="RHEA:78507"/>
        <dbReference type="Rhea" id="RHEA-COMP:19088"/>
        <dbReference type="Rhea" id="RHEA-COMP:19090"/>
        <dbReference type="ChEBI" id="CHEBI:15378"/>
        <dbReference type="ChEBI" id="CHEBI:57856"/>
        <dbReference type="ChEBI" id="CHEBI:59789"/>
        <dbReference type="ChEBI" id="CHEBI:167623"/>
        <dbReference type="ChEBI" id="CHEBI:172880"/>
    </reaction>
    <physiologicalReaction direction="left-to-right" evidence="3">
        <dbReference type="Rhea" id="RHEA:78508"/>
    </physiologicalReaction>
</comment>
<dbReference type="Proteomes" id="UP000756132">
    <property type="component" value="Chromosome 11"/>
</dbReference>
<reference evidence="8" key="2">
    <citation type="journal article" date="2022" name="Microb. Genom.">
        <title>A chromosome-scale genome assembly of the tomato pathogen Cladosporium fulvum reveals a compartmentalized genome architecture and the presence of a dispensable chromosome.</title>
        <authorList>
            <person name="Zaccaron A.Z."/>
            <person name="Chen L.H."/>
            <person name="Samaras A."/>
            <person name="Stergiopoulos I."/>
        </authorList>
    </citation>
    <scope>NUCLEOTIDE SEQUENCE</scope>
    <source>
        <strain evidence="8">Race5_Kim</strain>
    </source>
</reference>
<evidence type="ECO:0000256" key="3">
    <source>
        <dbReference type="ARBA" id="ARBA00047418"/>
    </source>
</evidence>
<organism evidence="8 9">
    <name type="scientific">Passalora fulva</name>
    <name type="common">Tomato leaf mold</name>
    <name type="synonym">Cladosporium fulvum</name>
    <dbReference type="NCBI Taxonomy" id="5499"/>
    <lineage>
        <taxon>Eukaryota</taxon>
        <taxon>Fungi</taxon>
        <taxon>Dikarya</taxon>
        <taxon>Ascomycota</taxon>
        <taxon>Pezizomycotina</taxon>
        <taxon>Dothideomycetes</taxon>
        <taxon>Dothideomycetidae</taxon>
        <taxon>Mycosphaerellales</taxon>
        <taxon>Mycosphaerellaceae</taxon>
        <taxon>Fulvia</taxon>
    </lineage>
</organism>
<evidence type="ECO:0000256" key="2">
    <source>
        <dbReference type="ARBA" id="ARBA00025783"/>
    </source>
</evidence>
<proteinExistence type="inferred from homology"/>
<dbReference type="SUPFAM" id="SSF53335">
    <property type="entry name" value="S-adenosyl-L-methionine-dependent methyltransferases"/>
    <property type="match status" value="1"/>
</dbReference>
<dbReference type="GeneID" id="71992896"/>
<dbReference type="InterPro" id="IPR019012">
    <property type="entry name" value="RNA_cap_Gua-N2-MeTrfase"/>
</dbReference>
<comment type="catalytic activity">
    <reaction evidence="4">
        <text>a 5'-end (N(7)-methyl 5'-triphosphoguanosine)-ribonucleoside in snoRNA + S-adenosyl-L-methionine = a 5'-end (N(2),N(7)-dimethyl 5'-triphosphoguanosine)-ribonucleoside in snoRNA + S-adenosyl-L-homocysteine + H(+)</text>
        <dbReference type="Rhea" id="RHEA:78475"/>
        <dbReference type="Rhea" id="RHEA-COMP:19086"/>
        <dbReference type="Rhea" id="RHEA-COMP:19088"/>
        <dbReference type="ChEBI" id="CHEBI:15378"/>
        <dbReference type="ChEBI" id="CHEBI:57856"/>
        <dbReference type="ChEBI" id="CHEBI:59789"/>
        <dbReference type="ChEBI" id="CHEBI:156461"/>
        <dbReference type="ChEBI" id="CHEBI:172880"/>
    </reaction>
    <physiologicalReaction direction="left-to-right" evidence="4">
        <dbReference type="Rhea" id="RHEA:78476"/>
    </physiologicalReaction>
</comment>
<dbReference type="OrthoDB" id="194443at2759"/>
<keyword evidence="9" id="KW-1185">Reference proteome</keyword>
<dbReference type="GO" id="GO:0071164">
    <property type="term" value="F:RNA cap trimethylguanosine synthase activity"/>
    <property type="evidence" value="ECO:0007669"/>
    <property type="project" value="TreeGrafter"/>
</dbReference>
<dbReference type="PANTHER" id="PTHR14741">
    <property type="entry name" value="S-ADENOSYLMETHIONINE-DEPENDENT METHYLTRANSFERASE RELATED"/>
    <property type="match status" value="1"/>
</dbReference>
<dbReference type="FunFam" id="3.40.50.150:FF:000270">
    <property type="entry name" value="RNA methylase family protein"/>
    <property type="match status" value="1"/>
</dbReference>
<evidence type="ECO:0000313" key="8">
    <source>
        <dbReference type="EMBL" id="UJO23572.1"/>
    </source>
</evidence>
<accession>A0A9Q8PJH0</accession>
<dbReference type="PANTHER" id="PTHR14741:SF32">
    <property type="entry name" value="TRIMETHYLGUANOSINE SYNTHASE"/>
    <property type="match status" value="1"/>
</dbReference>
<evidence type="ECO:0000256" key="7">
    <source>
        <dbReference type="ARBA" id="ARBA00049790"/>
    </source>
</evidence>
<dbReference type="CDD" id="cd02440">
    <property type="entry name" value="AdoMet_MTases"/>
    <property type="match status" value="1"/>
</dbReference>
<evidence type="ECO:0000256" key="6">
    <source>
        <dbReference type="ARBA" id="ARBA00049075"/>
    </source>
</evidence>
<evidence type="ECO:0000256" key="1">
    <source>
        <dbReference type="ARBA" id="ARBA00018517"/>
    </source>
</evidence>
<comment type="catalytic activity">
    <reaction evidence="6">
        <text>a 5'-end (N(7)-methyl 5'-triphosphoguanosine)-ribonucleoside in snRNA + S-adenosyl-L-methionine = a 5'-end (N(2),N(7)-dimethyl 5'-triphosphoguanosine)-ribonucleoside in snRNA + S-adenosyl-L-homocysteine + H(+)</text>
        <dbReference type="Rhea" id="RHEA:78471"/>
        <dbReference type="Rhea" id="RHEA-COMP:19085"/>
        <dbReference type="Rhea" id="RHEA-COMP:19087"/>
        <dbReference type="ChEBI" id="CHEBI:15378"/>
        <dbReference type="ChEBI" id="CHEBI:57856"/>
        <dbReference type="ChEBI" id="CHEBI:59789"/>
        <dbReference type="ChEBI" id="CHEBI:156461"/>
        <dbReference type="ChEBI" id="CHEBI:172880"/>
    </reaction>
    <physiologicalReaction direction="left-to-right" evidence="6">
        <dbReference type="Rhea" id="RHEA:78472"/>
    </physiologicalReaction>
</comment>
<comment type="catalytic activity">
    <reaction evidence="5">
        <text>a 5'-end (N(2),N(7)-dimethyl 5'-triphosphoguanosine)-ribonucleoside in snRNA + S-adenosyl-L-methionine = a 5'-end (N(2),N(2),N(7)-trimethyl 5'-triphosphoguanosine)-ribonucleoside in snRNA + S-adenosyl-L-homocysteine + H(+)</text>
        <dbReference type="Rhea" id="RHEA:78479"/>
        <dbReference type="Rhea" id="RHEA-COMP:19087"/>
        <dbReference type="Rhea" id="RHEA-COMP:19089"/>
        <dbReference type="ChEBI" id="CHEBI:15378"/>
        <dbReference type="ChEBI" id="CHEBI:57856"/>
        <dbReference type="ChEBI" id="CHEBI:59789"/>
        <dbReference type="ChEBI" id="CHEBI:167623"/>
        <dbReference type="ChEBI" id="CHEBI:172880"/>
    </reaction>
    <physiologicalReaction direction="left-to-right" evidence="5">
        <dbReference type="Rhea" id="RHEA:78480"/>
    </physiologicalReaction>
</comment>